<dbReference type="EMBL" id="JBHYPX010000060">
    <property type="protein sequence ID" value="MFE1355461.1"/>
    <property type="molecule type" value="Genomic_DNA"/>
</dbReference>
<proteinExistence type="predicted"/>
<dbReference type="Pfam" id="PF01674">
    <property type="entry name" value="Lipase_2"/>
    <property type="match status" value="1"/>
</dbReference>
<keyword evidence="3" id="KW-1185">Reference proteome</keyword>
<dbReference type="PANTHER" id="PTHR32015:SF1">
    <property type="entry name" value="LIPASE"/>
    <property type="match status" value="1"/>
</dbReference>
<protein>
    <submittedName>
        <fullName evidence="2">Esterase/lipase family protein</fullName>
    </submittedName>
</protein>
<dbReference type="RefSeq" id="WP_380318189.1">
    <property type="nucleotide sequence ID" value="NZ_JBHYPW010000006.1"/>
</dbReference>
<sequence>MPLGTRIGAALRCRSARALIGCAAVLPALAVAAAAPASAADLPVPYVIAAGAAPSVLAPDSAPPGANDWSCQPSAAHPRPVVLVPGTFENARFNWDSLAPLLKNNGYCVFAINYGDNGLTGSPIKSVAPVANSAAELAAFVDRVLAATHAGKVDLVGHSQGGMMPRYYLKFLGGAPKVGTLVGLAPSNHGTTLDGLTTLEEALGTLGFSDFLFGTVCDACVDQANGSPFMTNLNAGGDTVPGVSYTVVSTRYDLVATPYTSQQLSGPNVTNLVLQDQCALDFAGHVRVAFDPIALTDVLNALDPAHPRPVPCLYVPPSI</sequence>
<feature type="chain" id="PRO_5047070399" evidence="1">
    <location>
        <begin position="40"/>
        <end position="319"/>
    </location>
</feature>
<dbReference type="Proteomes" id="UP001599542">
    <property type="component" value="Unassembled WGS sequence"/>
</dbReference>
<evidence type="ECO:0000313" key="3">
    <source>
        <dbReference type="Proteomes" id="UP001599542"/>
    </source>
</evidence>
<dbReference type="Gene3D" id="3.40.50.1820">
    <property type="entry name" value="alpha/beta hydrolase"/>
    <property type="match status" value="1"/>
</dbReference>
<dbReference type="SUPFAM" id="SSF53474">
    <property type="entry name" value="alpha/beta-Hydrolases"/>
    <property type="match status" value="1"/>
</dbReference>
<keyword evidence="1" id="KW-0732">Signal</keyword>
<evidence type="ECO:0000313" key="2">
    <source>
        <dbReference type="EMBL" id="MFE1355461.1"/>
    </source>
</evidence>
<name>A0ABW6GS10_9ACTN</name>
<dbReference type="PANTHER" id="PTHR32015">
    <property type="entry name" value="FASTING INDUCED LIPASE"/>
    <property type="match status" value="1"/>
</dbReference>
<dbReference type="InterPro" id="IPR002918">
    <property type="entry name" value="Lipase_EstA/Esterase_EstB"/>
</dbReference>
<organism evidence="2 3">
    <name type="scientific">Kitasatospora phosalacinea</name>
    <dbReference type="NCBI Taxonomy" id="2065"/>
    <lineage>
        <taxon>Bacteria</taxon>
        <taxon>Bacillati</taxon>
        <taxon>Actinomycetota</taxon>
        <taxon>Actinomycetes</taxon>
        <taxon>Kitasatosporales</taxon>
        <taxon>Streptomycetaceae</taxon>
        <taxon>Kitasatospora</taxon>
    </lineage>
</organism>
<comment type="caution">
    <text evidence="2">The sequence shown here is derived from an EMBL/GenBank/DDBJ whole genome shotgun (WGS) entry which is preliminary data.</text>
</comment>
<accession>A0ABW6GS10</accession>
<gene>
    <name evidence="2" type="ORF">ACFW6T_26080</name>
</gene>
<dbReference type="InterPro" id="IPR029058">
    <property type="entry name" value="AB_hydrolase_fold"/>
</dbReference>
<reference evidence="2 3" key="1">
    <citation type="submission" date="2024-09" db="EMBL/GenBank/DDBJ databases">
        <title>The Natural Products Discovery Center: Release of the First 8490 Sequenced Strains for Exploring Actinobacteria Biosynthetic Diversity.</title>
        <authorList>
            <person name="Kalkreuter E."/>
            <person name="Kautsar S.A."/>
            <person name="Yang D."/>
            <person name="Bader C.D."/>
            <person name="Teijaro C.N."/>
            <person name="Fluegel L."/>
            <person name="Davis C.M."/>
            <person name="Simpson J.R."/>
            <person name="Lauterbach L."/>
            <person name="Steele A.D."/>
            <person name="Gui C."/>
            <person name="Meng S."/>
            <person name="Li G."/>
            <person name="Viehrig K."/>
            <person name="Ye F."/>
            <person name="Su P."/>
            <person name="Kiefer A.F."/>
            <person name="Nichols A."/>
            <person name="Cepeda A.J."/>
            <person name="Yan W."/>
            <person name="Fan B."/>
            <person name="Jiang Y."/>
            <person name="Adhikari A."/>
            <person name="Zheng C.-J."/>
            <person name="Schuster L."/>
            <person name="Cowan T.M."/>
            <person name="Smanski M.J."/>
            <person name="Chevrette M.G."/>
            <person name="De Carvalho L.P.S."/>
            <person name="Shen B."/>
        </authorList>
    </citation>
    <scope>NUCLEOTIDE SEQUENCE [LARGE SCALE GENOMIC DNA]</scope>
    <source>
        <strain evidence="2 3">NPDC058753</strain>
    </source>
</reference>
<evidence type="ECO:0000256" key="1">
    <source>
        <dbReference type="SAM" id="SignalP"/>
    </source>
</evidence>
<feature type="signal peptide" evidence="1">
    <location>
        <begin position="1"/>
        <end position="39"/>
    </location>
</feature>